<organism evidence="2 3">
    <name type="scientific">Nonlabens ulvanivorans</name>
    <name type="common">Persicivirga ulvanivorans</name>
    <dbReference type="NCBI Taxonomy" id="906888"/>
    <lineage>
        <taxon>Bacteria</taxon>
        <taxon>Pseudomonadati</taxon>
        <taxon>Bacteroidota</taxon>
        <taxon>Flavobacteriia</taxon>
        <taxon>Flavobacteriales</taxon>
        <taxon>Flavobacteriaceae</taxon>
        <taxon>Nonlabens</taxon>
    </lineage>
</organism>
<evidence type="ECO:0000313" key="3">
    <source>
        <dbReference type="Proteomes" id="UP000028980"/>
    </source>
</evidence>
<feature type="transmembrane region" description="Helical" evidence="1">
    <location>
        <begin position="67"/>
        <end position="84"/>
    </location>
</feature>
<dbReference type="RefSeq" id="WP_053234287.1">
    <property type="nucleotide sequence ID" value="NZ_CP136694.1"/>
</dbReference>
<accession>A0A081DGM6</accession>
<keyword evidence="1" id="KW-0812">Transmembrane</keyword>
<feature type="transmembrane region" description="Helical" evidence="1">
    <location>
        <begin position="40"/>
        <end position="61"/>
    </location>
</feature>
<evidence type="ECO:0000313" key="2">
    <source>
        <dbReference type="EMBL" id="GAK78072.1"/>
    </source>
</evidence>
<protein>
    <recommendedName>
        <fullName evidence="4">DoxX family protein</fullName>
    </recommendedName>
</protein>
<reference evidence="2 3" key="1">
    <citation type="journal article" date="2014" name="Genome Announc.">
        <title>Draft Genome Sequences of Marine Flavobacterium Nonlabens Strains NR17, NR24, NR27, NR32, NR33, and Ara13.</title>
        <authorList>
            <person name="Nakanishi M."/>
            <person name="Meirelles P."/>
            <person name="Suzuki R."/>
            <person name="Takatani N."/>
            <person name="Mino S."/>
            <person name="Suda W."/>
            <person name="Oshima K."/>
            <person name="Hattori M."/>
            <person name="Ohkuma M."/>
            <person name="Hosokawa M."/>
            <person name="Miyashita K."/>
            <person name="Thompson F.L."/>
            <person name="Niwa A."/>
            <person name="Sawabe T."/>
            <person name="Sawabe T."/>
        </authorList>
    </citation>
    <scope>NUCLEOTIDE SEQUENCE [LARGE SCALE GENOMIC DNA]</scope>
    <source>
        <strain evidence="3">JCM19296</strain>
    </source>
</reference>
<sequence length="118" mass="13392">MRYKNIVKTILLWLPSIPVIIFFVQNAFEKIVKHDQLDKIGTSPTLLITTGLVLLIAIGLFIYHRTVLYGTLILSLYMTAIVAIHIHKGKGFYLTMLIIIGTLVAGWLRKTYLPIKPD</sequence>
<feature type="transmembrane region" description="Helical" evidence="1">
    <location>
        <begin position="6"/>
        <end position="28"/>
    </location>
</feature>
<gene>
    <name evidence="2" type="ORF">JCM19296_3681</name>
</gene>
<evidence type="ECO:0000256" key="1">
    <source>
        <dbReference type="SAM" id="Phobius"/>
    </source>
</evidence>
<dbReference type="EMBL" id="BBLG01000024">
    <property type="protein sequence ID" value="GAK78072.1"/>
    <property type="molecule type" value="Genomic_DNA"/>
</dbReference>
<comment type="caution">
    <text evidence="2">The sequence shown here is derived from an EMBL/GenBank/DDBJ whole genome shotgun (WGS) entry which is preliminary data.</text>
</comment>
<feature type="transmembrane region" description="Helical" evidence="1">
    <location>
        <begin position="91"/>
        <end position="108"/>
    </location>
</feature>
<proteinExistence type="predicted"/>
<dbReference type="GeneID" id="90595314"/>
<keyword evidence="1" id="KW-1133">Transmembrane helix</keyword>
<dbReference type="Proteomes" id="UP000028980">
    <property type="component" value="Unassembled WGS sequence"/>
</dbReference>
<dbReference type="AlphaFoldDB" id="A0A081DGM6"/>
<keyword evidence="1" id="KW-0472">Membrane</keyword>
<evidence type="ECO:0008006" key="4">
    <source>
        <dbReference type="Google" id="ProtNLM"/>
    </source>
</evidence>
<name>A0A081DGM6_NONUL</name>